<dbReference type="PANTHER" id="PTHR43312:SF1">
    <property type="entry name" value="NADP-DEPENDENT OXIDOREDUCTASE DOMAIN-CONTAINING PROTEIN"/>
    <property type="match status" value="1"/>
</dbReference>
<dbReference type="CDD" id="cd19099">
    <property type="entry name" value="AKR_unchar"/>
    <property type="match status" value="1"/>
</dbReference>
<evidence type="ECO:0000313" key="2">
    <source>
        <dbReference type="EMBL" id="CAG8593060.1"/>
    </source>
</evidence>
<dbReference type="AlphaFoldDB" id="A0A9N9C9G6"/>
<dbReference type="Proteomes" id="UP000789405">
    <property type="component" value="Unassembled WGS sequence"/>
</dbReference>
<evidence type="ECO:0000259" key="1">
    <source>
        <dbReference type="Pfam" id="PF00248"/>
    </source>
</evidence>
<proteinExistence type="predicted"/>
<keyword evidence="3" id="KW-1185">Reference proteome</keyword>
<dbReference type="PANTHER" id="PTHR43312">
    <property type="entry name" value="D-THREO-ALDOSE 1-DEHYDROGENASE"/>
    <property type="match status" value="1"/>
</dbReference>
<dbReference type="InterPro" id="IPR036812">
    <property type="entry name" value="NAD(P)_OxRdtase_dom_sf"/>
</dbReference>
<dbReference type="InterPro" id="IPR053135">
    <property type="entry name" value="AKR2_Oxidoreductase"/>
</dbReference>
<reference evidence="2" key="1">
    <citation type="submission" date="2021-06" db="EMBL/GenBank/DDBJ databases">
        <authorList>
            <person name="Kallberg Y."/>
            <person name="Tangrot J."/>
            <person name="Rosling A."/>
        </authorList>
    </citation>
    <scope>NUCLEOTIDE SEQUENCE</scope>
    <source>
        <strain evidence="2">MA453B</strain>
    </source>
</reference>
<organism evidence="2 3">
    <name type="scientific">Dentiscutata erythropus</name>
    <dbReference type="NCBI Taxonomy" id="1348616"/>
    <lineage>
        <taxon>Eukaryota</taxon>
        <taxon>Fungi</taxon>
        <taxon>Fungi incertae sedis</taxon>
        <taxon>Mucoromycota</taxon>
        <taxon>Glomeromycotina</taxon>
        <taxon>Glomeromycetes</taxon>
        <taxon>Diversisporales</taxon>
        <taxon>Gigasporaceae</taxon>
        <taxon>Dentiscutata</taxon>
    </lineage>
</organism>
<sequence length="513" mass="58562">MYRIDMIPLLKTKSFFRKYSSIPTSIIVKTGQEISRLGFGSYRINRKVDEYQLALKKAINSGINVIDTSAHFESGESEEVIGDVLEKMMNEGSVSRKDLVVISKAGYFETIDTSTIPDTFAKISNKSAHSISPEFLQDQINGSLSRLKLNKLDIFMLNSPERMLKAKNKNYSMSHLYQDIERAFDYLDEEVSIGVNLRLRLVCLLHILDCRRIGGYGICSNSMTTPTTSDYISLPTILEKIPESRKHNFVAIQVPFNIFERDVIQIGSSQNWSLAEYSKQNDIFLFTNRPLNAITGGTIRPLVNKSVDLDASIEEVSDNLSNKFQKLGELEVELNELYFKISSKFIWAQILSENLNKLSQNYFATKYYLEKQVKPDIVNDLESLSDNFKSNRFDKNAKNNLQDWITKYHSEFQSLSTLLISYAYLNLLYINNDLDSIISTVSPSLQFDDESPQKPYSPLSVKCIRINLANSLIGCTLVGMRELNYVEDSILALRLSDNDITVEYLEEIYNCLQ</sequence>
<name>A0A9N9C9G6_9GLOM</name>
<dbReference type="SUPFAM" id="SSF51430">
    <property type="entry name" value="NAD(P)-linked oxidoreductase"/>
    <property type="match status" value="1"/>
</dbReference>
<dbReference type="Gene3D" id="3.20.20.100">
    <property type="entry name" value="NADP-dependent oxidoreductase domain"/>
    <property type="match status" value="1"/>
</dbReference>
<dbReference type="EMBL" id="CAJVPY010003489">
    <property type="protein sequence ID" value="CAG8593060.1"/>
    <property type="molecule type" value="Genomic_DNA"/>
</dbReference>
<dbReference type="Pfam" id="PF00248">
    <property type="entry name" value="Aldo_ket_red"/>
    <property type="match status" value="1"/>
</dbReference>
<evidence type="ECO:0000313" key="3">
    <source>
        <dbReference type="Proteomes" id="UP000789405"/>
    </source>
</evidence>
<feature type="domain" description="NADP-dependent oxidoreductase" evidence="1">
    <location>
        <begin position="36"/>
        <end position="192"/>
    </location>
</feature>
<protein>
    <submittedName>
        <fullName evidence="2">7593_t:CDS:1</fullName>
    </submittedName>
</protein>
<dbReference type="InterPro" id="IPR023210">
    <property type="entry name" value="NADP_OxRdtase_dom"/>
</dbReference>
<dbReference type="OrthoDB" id="48988at2759"/>
<accession>A0A9N9C9G6</accession>
<gene>
    <name evidence="2" type="ORF">DERYTH_LOCUS7260</name>
</gene>
<comment type="caution">
    <text evidence="2">The sequence shown here is derived from an EMBL/GenBank/DDBJ whole genome shotgun (WGS) entry which is preliminary data.</text>
</comment>